<evidence type="ECO:0000256" key="1">
    <source>
        <dbReference type="SAM" id="MobiDB-lite"/>
    </source>
</evidence>
<dbReference type="KEGG" id="eba:ebA5064"/>
<keyword evidence="3" id="KW-1185">Reference proteome</keyword>
<sequence length="243" mass="27109">MPERRGSEGKSGGSHLPGSSRRAAAVGKVDHAGLGAPLEYHRTGRVVPGAGRAEACQHPHFGLRSGGHFEPRADEFGDSPRVFRVERAQCLIVPLNGRRRSAGARHLGNRDVRRFALNLHCPLPQRIQQYRQSGDRPHRRCTSRATHLPERRGLGARRSIRRHRSCFCAAVRICGLPREHRVQLAFPREPPGFRQIERWNEFALHVFGPKLFCREILHVWSPHPASIPGIGEPPAAPRPADTG</sequence>
<organism evidence="2 3">
    <name type="scientific">Aromatoleum aromaticum (strain DSM 19018 / LMG 30748 / EbN1)</name>
    <name type="common">Azoarcus sp. (strain EbN1)</name>
    <dbReference type="NCBI Taxonomy" id="76114"/>
    <lineage>
        <taxon>Bacteria</taxon>
        <taxon>Pseudomonadati</taxon>
        <taxon>Pseudomonadota</taxon>
        <taxon>Betaproteobacteria</taxon>
        <taxon>Rhodocyclales</taxon>
        <taxon>Rhodocyclaceae</taxon>
        <taxon>Aromatoleum</taxon>
    </lineage>
</organism>
<evidence type="ECO:0000313" key="2">
    <source>
        <dbReference type="EMBL" id="CAI08994.1"/>
    </source>
</evidence>
<reference evidence="2 3" key="1">
    <citation type="journal article" date="2005" name="Arch. Microbiol.">
        <title>The genome sequence of an anaerobic aromatic-degrading denitrifying bacterium, strain EbN1.</title>
        <authorList>
            <person name="Rabus R."/>
            <person name="Kube M."/>
            <person name="Heider J."/>
            <person name="Beck A."/>
            <person name="Heitmann K."/>
            <person name="Widdel F."/>
            <person name="Reinhardt R."/>
        </authorList>
    </citation>
    <scope>NUCLEOTIDE SEQUENCE [LARGE SCALE GENOMIC DNA]</scope>
    <source>
        <strain evidence="2 3">EbN1</strain>
    </source>
</reference>
<accession>Q5P120</accession>
<gene>
    <name evidence="2" type="ORF">ebA5064</name>
</gene>
<dbReference type="EMBL" id="CR555306">
    <property type="protein sequence ID" value="CAI08994.1"/>
    <property type="molecule type" value="Genomic_DNA"/>
</dbReference>
<dbReference type="Proteomes" id="UP000006552">
    <property type="component" value="Chromosome"/>
</dbReference>
<dbReference type="HOGENOM" id="CLU_1140740_0_0_4"/>
<proteinExistence type="predicted"/>
<name>Q5P120_AROAE</name>
<protein>
    <submittedName>
        <fullName evidence="2">Uncharacterized protein</fullName>
    </submittedName>
</protein>
<dbReference type="STRING" id="76114.ebA5064"/>
<feature type="region of interest" description="Disordered" evidence="1">
    <location>
        <begin position="1"/>
        <end position="26"/>
    </location>
</feature>
<dbReference type="AlphaFoldDB" id="Q5P120"/>
<evidence type="ECO:0000313" key="3">
    <source>
        <dbReference type="Proteomes" id="UP000006552"/>
    </source>
</evidence>